<dbReference type="InterPro" id="IPR041667">
    <property type="entry name" value="Cupin_8"/>
</dbReference>
<comment type="caution">
    <text evidence="4">The sequence shown here is derived from an EMBL/GenBank/DDBJ whole genome shotgun (WGS) entry which is preliminary data.</text>
</comment>
<evidence type="ECO:0000256" key="1">
    <source>
        <dbReference type="SAM" id="MobiDB-lite"/>
    </source>
</evidence>
<feature type="region of interest" description="Disordered" evidence="1">
    <location>
        <begin position="225"/>
        <end position="256"/>
    </location>
</feature>
<feature type="region of interest" description="Disordered" evidence="1">
    <location>
        <begin position="154"/>
        <end position="173"/>
    </location>
</feature>
<dbReference type="OrthoDB" id="47172at2759"/>
<keyword evidence="2" id="KW-0732">Signal</keyword>
<protein>
    <submittedName>
        <fullName evidence="4">Cupin, JmjC-type</fullName>
    </submittedName>
</protein>
<dbReference type="SUPFAM" id="SSF51197">
    <property type="entry name" value="Clavaminate synthase-like"/>
    <property type="match status" value="1"/>
</dbReference>
<evidence type="ECO:0000259" key="3">
    <source>
        <dbReference type="PROSITE" id="PS51184"/>
    </source>
</evidence>
<dbReference type="PANTHER" id="PTHR12461:SF101">
    <property type="entry name" value="TRNA WYBUTOSINE-SYNTHESIZING PROTEIN 4"/>
    <property type="match status" value="1"/>
</dbReference>
<accession>A0A168A8M7</accession>
<feature type="domain" description="JmjC" evidence="3">
    <location>
        <begin position="450"/>
        <end position="642"/>
    </location>
</feature>
<dbReference type="InterPro" id="IPR003347">
    <property type="entry name" value="JmjC_dom"/>
</dbReference>
<feature type="compositionally biased region" description="Acidic residues" evidence="1">
    <location>
        <begin position="68"/>
        <end position="78"/>
    </location>
</feature>
<feature type="compositionally biased region" description="Basic and acidic residues" evidence="1">
    <location>
        <begin position="225"/>
        <end position="234"/>
    </location>
</feature>
<evidence type="ECO:0000313" key="4">
    <source>
        <dbReference type="EMBL" id="OAA68397.1"/>
    </source>
</evidence>
<evidence type="ECO:0000313" key="5">
    <source>
        <dbReference type="Proteomes" id="UP000076874"/>
    </source>
</evidence>
<feature type="region of interest" description="Disordered" evidence="1">
    <location>
        <begin position="67"/>
        <end position="92"/>
    </location>
</feature>
<feature type="region of interest" description="Disordered" evidence="1">
    <location>
        <begin position="331"/>
        <end position="365"/>
    </location>
</feature>
<dbReference type="Pfam" id="PF13621">
    <property type="entry name" value="Cupin_8"/>
    <property type="match status" value="1"/>
</dbReference>
<feature type="chain" id="PRO_5007895198" evidence="2">
    <location>
        <begin position="22"/>
        <end position="642"/>
    </location>
</feature>
<proteinExistence type="predicted"/>
<dbReference type="EMBL" id="AZHD01000001">
    <property type="protein sequence ID" value="OAA68397.1"/>
    <property type="molecule type" value="Genomic_DNA"/>
</dbReference>
<sequence>MATPDALLWALCLSAADQIVAECRDETNETDNRQEAQVRPTFLRACGAPLVDELGQRAAQVLLQADAADGDGDGDGDVPEASSGNTTHDDVDRRLDDLAEVARASLVAAAAASGSGAGREDQSPAVVGWRQFYTDACILQFAHRWLALAWPQNDGNGSGGAETPTTNKGAGPHRLFAGSATALDRLIRPLDMALIVAGGAGPAYRGRRWIHDALAQLQSLWETEQRRADKETKEGGATTRDDETEAGQDGSPMPRKRLRIASEATSDGGGGSGVGGDWSSCPTFADLADAQATAALRGPPFVPPVRHPVPRTGPLGLEAFQAYLDRWRWRSQAQPQLQPQPEPEPQAQQRGRQRQQQYESGPRPLVMTGLTDDWPACRRDARPWAVPAYLRWCTLGGRRLVPVEVGRSYVDADWTQAVVPFADVLAAALARGEDGDAGHGGNSGRPRGPLYLAQHALFAQMPQLRADICVPDACYTTTTTTANSETYSEDETETETENNAATAATTTPLINAWLGPAGTITPLHTDPYHNLLAQVVGRKYVRLYAPAEAAALRPRGREGGVDMGNTSAVDVGVLEGWDKGGGDGGGDDSNHPPADEAERDRFWRIPFVDCILEPGDTLYIPEGWWHYVRGLSVSFSVSFWWR</sequence>
<gene>
    <name evidence="4" type="ORF">SPI_00592</name>
</gene>
<name>A0A168A8M7_9HYPO</name>
<dbReference type="Gene3D" id="2.60.120.650">
    <property type="entry name" value="Cupin"/>
    <property type="match status" value="1"/>
</dbReference>
<dbReference type="STRING" id="1081102.A0A168A8M7"/>
<dbReference type="PANTHER" id="PTHR12461">
    <property type="entry name" value="HYPOXIA-INDUCIBLE FACTOR 1 ALPHA INHIBITOR-RELATED"/>
    <property type="match status" value="1"/>
</dbReference>
<evidence type="ECO:0000256" key="2">
    <source>
        <dbReference type="SAM" id="SignalP"/>
    </source>
</evidence>
<dbReference type="PROSITE" id="PS51184">
    <property type="entry name" value="JMJC"/>
    <property type="match status" value="1"/>
</dbReference>
<feature type="compositionally biased region" description="Low complexity" evidence="1">
    <location>
        <begin position="345"/>
        <end position="357"/>
    </location>
</feature>
<dbReference type="AlphaFoldDB" id="A0A168A8M7"/>
<reference evidence="4 5" key="1">
    <citation type="journal article" date="2016" name="Genome Biol. Evol.">
        <title>Divergent and convergent evolution of fungal pathogenicity.</title>
        <authorList>
            <person name="Shang Y."/>
            <person name="Xiao G."/>
            <person name="Zheng P."/>
            <person name="Cen K."/>
            <person name="Zhan S."/>
            <person name="Wang C."/>
        </authorList>
    </citation>
    <scope>NUCLEOTIDE SEQUENCE [LARGE SCALE GENOMIC DNA]</scope>
    <source>
        <strain evidence="4 5">RCEF 264</strain>
    </source>
</reference>
<dbReference type="SMART" id="SM00558">
    <property type="entry name" value="JmjC"/>
    <property type="match status" value="1"/>
</dbReference>
<feature type="region of interest" description="Disordered" evidence="1">
    <location>
        <begin position="573"/>
        <end position="596"/>
    </location>
</feature>
<keyword evidence="5" id="KW-1185">Reference proteome</keyword>
<dbReference type="Proteomes" id="UP000076874">
    <property type="component" value="Unassembled WGS sequence"/>
</dbReference>
<feature type="signal peptide" evidence="2">
    <location>
        <begin position="1"/>
        <end position="21"/>
    </location>
</feature>
<organism evidence="4 5">
    <name type="scientific">Niveomyces insectorum RCEF 264</name>
    <dbReference type="NCBI Taxonomy" id="1081102"/>
    <lineage>
        <taxon>Eukaryota</taxon>
        <taxon>Fungi</taxon>
        <taxon>Dikarya</taxon>
        <taxon>Ascomycota</taxon>
        <taxon>Pezizomycotina</taxon>
        <taxon>Sordariomycetes</taxon>
        <taxon>Hypocreomycetidae</taxon>
        <taxon>Hypocreales</taxon>
        <taxon>Cordycipitaceae</taxon>
        <taxon>Niveomyces</taxon>
    </lineage>
</organism>